<dbReference type="EnsemblPlants" id="AET2Gv20267000.8">
    <property type="protein sequence ID" value="AET2Gv20267000.8"/>
    <property type="gene ID" value="AET2Gv20267000"/>
</dbReference>
<keyword evidence="2" id="KW-0472">Membrane</keyword>
<keyword evidence="4" id="KW-1185">Reference proteome</keyword>
<reference evidence="3" key="4">
    <citation type="submission" date="2019-03" db="UniProtKB">
        <authorList>
            <consortium name="EnsemblPlants"/>
        </authorList>
    </citation>
    <scope>IDENTIFICATION</scope>
</reference>
<evidence type="ECO:0000256" key="1">
    <source>
        <dbReference type="SAM" id="MobiDB-lite"/>
    </source>
</evidence>
<dbReference type="Proteomes" id="UP000015105">
    <property type="component" value="Chromosome 2D"/>
</dbReference>
<dbReference type="AlphaFoldDB" id="A0A453AV01"/>
<reference evidence="4" key="2">
    <citation type="journal article" date="2017" name="Nat. Plants">
        <title>The Aegilops tauschii genome reveals multiple impacts of transposons.</title>
        <authorList>
            <person name="Zhao G."/>
            <person name="Zou C."/>
            <person name="Li K."/>
            <person name="Wang K."/>
            <person name="Li T."/>
            <person name="Gao L."/>
            <person name="Zhang X."/>
            <person name="Wang H."/>
            <person name="Yang Z."/>
            <person name="Liu X."/>
            <person name="Jiang W."/>
            <person name="Mao L."/>
            <person name="Kong X."/>
            <person name="Jiao Y."/>
            <person name="Jia J."/>
        </authorList>
    </citation>
    <scope>NUCLEOTIDE SEQUENCE [LARGE SCALE GENOMIC DNA]</scope>
    <source>
        <strain evidence="4">cv. AL8/78</strain>
    </source>
</reference>
<reference evidence="4" key="1">
    <citation type="journal article" date="2014" name="Science">
        <title>Ancient hybridizations among the ancestral genomes of bread wheat.</title>
        <authorList>
            <consortium name="International Wheat Genome Sequencing Consortium,"/>
            <person name="Marcussen T."/>
            <person name="Sandve S.R."/>
            <person name="Heier L."/>
            <person name="Spannagl M."/>
            <person name="Pfeifer M."/>
            <person name="Jakobsen K.S."/>
            <person name="Wulff B.B."/>
            <person name="Steuernagel B."/>
            <person name="Mayer K.F."/>
            <person name="Olsen O.A."/>
        </authorList>
    </citation>
    <scope>NUCLEOTIDE SEQUENCE [LARGE SCALE GENOMIC DNA]</scope>
    <source>
        <strain evidence="4">cv. AL8/78</strain>
    </source>
</reference>
<reference evidence="3" key="5">
    <citation type="journal article" date="2021" name="G3 (Bethesda)">
        <title>Aegilops tauschii genome assembly Aet v5.0 features greater sequence contiguity and improved annotation.</title>
        <authorList>
            <person name="Wang L."/>
            <person name="Zhu T."/>
            <person name="Rodriguez J.C."/>
            <person name="Deal K.R."/>
            <person name="Dubcovsky J."/>
            <person name="McGuire P.E."/>
            <person name="Lux T."/>
            <person name="Spannagl M."/>
            <person name="Mayer K.F.X."/>
            <person name="Baldrich P."/>
            <person name="Meyers B.C."/>
            <person name="Huo N."/>
            <person name="Gu Y.Q."/>
            <person name="Zhou H."/>
            <person name="Devos K.M."/>
            <person name="Bennetzen J.L."/>
            <person name="Unver T."/>
            <person name="Budak H."/>
            <person name="Gulick P.J."/>
            <person name="Galiba G."/>
            <person name="Kalapos B."/>
            <person name="Nelson D.R."/>
            <person name="Li P."/>
            <person name="You F.M."/>
            <person name="Luo M.C."/>
            <person name="Dvorak J."/>
        </authorList>
    </citation>
    <scope>NUCLEOTIDE SEQUENCE [LARGE SCALE GENOMIC DNA]</scope>
    <source>
        <strain evidence="3">cv. AL8/78</strain>
    </source>
</reference>
<evidence type="ECO:0000256" key="2">
    <source>
        <dbReference type="SAM" id="Phobius"/>
    </source>
</evidence>
<dbReference type="PANTHER" id="PTHR31721:SF1">
    <property type="entry name" value="OS07G0656700 PROTEIN"/>
    <property type="match status" value="1"/>
</dbReference>
<feature type="region of interest" description="Disordered" evidence="1">
    <location>
        <begin position="136"/>
        <end position="181"/>
    </location>
</feature>
<keyword evidence="2" id="KW-0812">Transmembrane</keyword>
<dbReference type="Gramene" id="AET2Gv20267000.8">
    <property type="protein sequence ID" value="AET2Gv20267000.8"/>
    <property type="gene ID" value="AET2Gv20267000"/>
</dbReference>
<reference evidence="3" key="3">
    <citation type="journal article" date="2017" name="Nature">
        <title>Genome sequence of the progenitor of the wheat D genome Aegilops tauschii.</title>
        <authorList>
            <person name="Luo M.C."/>
            <person name="Gu Y.Q."/>
            <person name="Puiu D."/>
            <person name="Wang H."/>
            <person name="Twardziok S.O."/>
            <person name="Deal K.R."/>
            <person name="Huo N."/>
            <person name="Zhu T."/>
            <person name="Wang L."/>
            <person name="Wang Y."/>
            <person name="McGuire P.E."/>
            <person name="Liu S."/>
            <person name="Long H."/>
            <person name="Ramasamy R.K."/>
            <person name="Rodriguez J.C."/>
            <person name="Van S.L."/>
            <person name="Yuan L."/>
            <person name="Wang Z."/>
            <person name="Xia Z."/>
            <person name="Xiao L."/>
            <person name="Anderson O.D."/>
            <person name="Ouyang S."/>
            <person name="Liang Y."/>
            <person name="Zimin A.V."/>
            <person name="Pertea G."/>
            <person name="Qi P."/>
            <person name="Bennetzen J.L."/>
            <person name="Dai X."/>
            <person name="Dawson M.W."/>
            <person name="Muller H.G."/>
            <person name="Kugler K."/>
            <person name="Rivarola-Duarte L."/>
            <person name="Spannagl M."/>
            <person name="Mayer K.F.X."/>
            <person name="Lu F.H."/>
            <person name="Bevan M.W."/>
            <person name="Leroy P."/>
            <person name="Li P."/>
            <person name="You F.M."/>
            <person name="Sun Q."/>
            <person name="Liu Z."/>
            <person name="Lyons E."/>
            <person name="Wicker T."/>
            <person name="Salzberg S.L."/>
            <person name="Devos K.M."/>
            <person name="Dvorak J."/>
        </authorList>
    </citation>
    <scope>NUCLEOTIDE SEQUENCE [LARGE SCALE GENOMIC DNA]</scope>
    <source>
        <strain evidence="3">cv. AL8/78</strain>
    </source>
</reference>
<accession>A0A453AV01</accession>
<dbReference type="Pfam" id="PF03350">
    <property type="entry name" value="UPF0114"/>
    <property type="match status" value="1"/>
</dbReference>
<feature type="compositionally biased region" description="Basic and acidic residues" evidence="1">
    <location>
        <begin position="136"/>
        <end position="175"/>
    </location>
</feature>
<keyword evidence="2" id="KW-1133">Transmembrane helix</keyword>
<sequence length="230" mass="24764">DYGGTNGAAVSGTARSTTIETTVERIIFDFRFLALLAVAGSLAGSLLCFLNGCVYIKEAYCVYWTSCAKGVHTGQMVLKVVEAIGECVSCWHCHADLRDGSVRAVHQQRVQRPAFRIRPGSAGIVAVWDVRSEGEAQVDEDHVAGRAQDKGGARHRDDPAGEDVRAEQDGEDHHGAGPPKLLRLHLPLLGLPLHPAQPPPARARGVGDAPLVAEPCHSLRGHSLVMYMYM</sequence>
<name>A0A453AV01_AEGTS</name>
<organism evidence="3 4">
    <name type="scientific">Aegilops tauschii subsp. strangulata</name>
    <name type="common">Goatgrass</name>
    <dbReference type="NCBI Taxonomy" id="200361"/>
    <lineage>
        <taxon>Eukaryota</taxon>
        <taxon>Viridiplantae</taxon>
        <taxon>Streptophyta</taxon>
        <taxon>Embryophyta</taxon>
        <taxon>Tracheophyta</taxon>
        <taxon>Spermatophyta</taxon>
        <taxon>Magnoliopsida</taxon>
        <taxon>Liliopsida</taxon>
        <taxon>Poales</taxon>
        <taxon>Poaceae</taxon>
        <taxon>BOP clade</taxon>
        <taxon>Pooideae</taxon>
        <taxon>Triticodae</taxon>
        <taxon>Triticeae</taxon>
        <taxon>Triticinae</taxon>
        <taxon>Aegilops</taxon>
    </lineage>
</organism>
<feature type="transmembrane region" description="Helical" evidence="2">
    <location>
        <begin position="32"/>
        <end position="52"/>
    </location>
</feature>
<proteinExistence type="predicted"/>
<dbReference type="InterPro" id="IPR005134">
    <property type="entry name" value="UPF0114"/>
</dbReference>
<evidence type="ECO:0000313" key="3">
    <source>
        <dbReference type="EnsemblPlants" id="AET2Gv20267000.8"/>
    </source>
</evidence>
<protein>
    <submittedName>
        <fullName evidence="3">Uncharacterized protein</fullName>
    </submittedName>
</protein>
<evidence type="ECO:0000313" key="4">
    <source>
        <dbReference type="Proteomes" id="UP000015105"/>
    </source>
</evidence>
<dbReference type="PANTHER" id="PTHR31721">
    <property type="entry name" value="OS06G0710300 PROTEIN"/>
    <property type="match status" value="1"/>
</dbReference>